<dbReference type="SMART" id="SM00387">
    <property type="entry name" value="HATPase_c"/>
    <property type="match status" value="1"/>
</dbReference>
<evidence type="ECO:0000256" key="11">
    <source>
        <dbReference type="ARBA" id="ARBA00022777"/>
    </source>
</evidence>
<dbReference type="EMBL" id="CP116810">
    <property type="protein sequence ID" value="WCL91112.1"/>
    <property type="molecule type" value="Genomic_DNA"/>
</dbReference>
<dbReference type="HOGENOM" id="CLU_000445_114_51_5"/>
<reference evidence="19 21" key="2">
    <citation type="journal article" date="2004" name="Nat. Biotechnol.">
        <title>Complete genome sequence of the metabolically versatile photosynthetic bacterium Rhodopseudomonas palustris.</title>
        <authorList>
            <person name="Larimer F.W."/>
            <person name="Chain P."/>
            <person name="Hauser L."/>
            <person name="Lamerdin J."/>
            <person name="Malfatti S."/>
            <person name="Do L."/>
            <person name="Land M.L."/>
            <person name="Pelletier D.A."/>
            <person name="Beatty J.T."/>
            <person name="Lang A.S."/>
            <person name="Tabita F.R."/>
            <person name="Gibson J.L."/>
            <person name="Hanson T.E."/>
            <person name="Bobst C."/>
            <person name="Torres J.L."/>
            <person name="Peres C."/>
            <person name="Harrison F.H."/>
            <person name="Gibson J."/>
            <person name="Harwood C.S."/>
        </authorList>
    </citation>
    <scope>NUCLEOTIDE SEQUENCE [LARGE SCALE GENOMIC DNA]</scope>
    <source>
        <strain evidence="21">ATCC BAA-98 / CGA009</strain>
        <strain evidence="19">CGA009</strain>
    </source>
</reference>
<dbReference type="InterPro" id="IPR003594">
    <property type="entry name" value="HATPase_dom"/>
</dbReference>
<dbReference type="Pfam" id="PF02518">
    <property type="entry name" value="HATPase_c"/>
    <property type="match status" value="1"/>
</dbReference>
<dbReference type="GO" id="GO:0005886">
    <property type="term" value="C:plasma membrane"/>
    <property type="evidence" value="ECO:0007669"/>
    <property type="project" value="UniProtKB-SubCell"/>
</dbReference>
<dbReference type="SMART" id="SM00086">
    <property type="entry name" value="PAC"/>
    <property type="match status" value="3"/>
</dbReference>
<dbReference type="eggNOG" id="COG0784">
    <property type="taxonomic scope" value="Bacteria"/>
</dbReference>
<keyword evidence="12" id="KW-1133">Transmembrane helix</keyword>
<evidence type="ECO:0000256" key="2">
    <source>
        <dbReference type="ARBA" id="ARBA00004429"/>
    </source>
</evidence>
<evidence type="ECO:0000256" key="7">
    <source>
        <dbReference type="ARBA" id="ARBA00022679"/>
    </source>
</evidence>
<keyword evidence="10" id="KW-0547">Nucleotide-binding</keyword>
<dbReference type="InterPro" id="IPR005467">
    <property type="entry name" value="His_kinase_dom"/>
</dbReference>
<dbReference type="PANTHER" id="PTHR43304:SF1">
    <property type="entry name" value="PAC DOMAIN-CONTAINING PROTEIN"/>
    <property type="match status" value="1"/>
</dbReference>
<evidence type="ECO:0000256" key="1">
    <source>
        <dbReference type="ARBA" id="ARBA00000085"/>
    </source>
</evidence>
<dbReference type="CDD" id="cd00082">
    <property type="entry name" value="HisKA"/>
    <property type="match status" value="1"/>
</dbReference>
<keyword evidence="11 19" id="KW-0418">Kinase</keyword>
<feature type="domain" description="PAS" evidence="17">
    <location>
        <begin position="146"/>
        <end position="205"/>
    </location>
</feature>
<comment type="catalytic activity">
    <reaction evidence="1">
        <text>ATP + protein L-histidine = ADP + protein N-phospho-L-histidine.</text>
        <dbReference type="EC" id="2.7.13.3"/>
    </reaction>
</comment>
<evidence type="ECO:0000256" key="10">
    <source>
        <dbReference type="ARBA" id="ARBA00022741"/>
    </source>
</evidence>
<dbReference type="GO" id="GO:0000155">
    <property type="term" value="F:phosphorelay sensor kinase activity"/>
    <property type="evidence" value="ECO:0007669"/>
    <property type="project" value="InterPro"/>
</dbReference>
<evidence type="ECO:0000313" key="21">
    <source>
        <dbReference type="Proteomes" id="UP000001426"/>
    </source>
</evidence>
<dbReference type="eggNOG" id="COG4191">
    <property type="taxonomic scope" value="Bacteria"/>
</dbReference>
<dbReference type="Gene3D" id="2.10.70.100">
    <property type="match status" value="1"/>
</dbReference>
<dbReference type="InterPro" id="IPR001789">
    <property type="entry name" value="Sig_transdc_resp-reg_receiver"/>
</dbReference>
<dbReference type="eggNOG" id="COG2202">
    <property type="taxonomic scope" value="Bacteria"/>
</dbReference>
<keyword evidence="7" id="KW-0808">Transferase</keyword>
<dbReference type="EMBL" id="BX572596">
    <property type="protein sequence ID" value="CAE26424.1"/>
    <property type="molecule type" value="Genomic_DNA"/>
</dbReference>
<dbReference type="Gene3D" id="1.10.287.130">
    <property type="match status" value="1"/>
</dbReference>
<dbReference type="RefSeq" id="WP_011156514.1">
    <property type="nucleotide sequence ID" value="NZ_CP116810.1"/>
</dbReference>
<dbReference type="Gene3D" id="3.30.450.20">
    <property type="entry name" value="PAS domain"/>
    <property type="match status" value="3"/>
</dbReference>
<sequence length="795" mass="87806">MTNKLSAPEQALIDRERELAEVQRIAKVGGVVVDLTAGFRNHRSPEYLAIHGLPPEAVNETHEDWVRRLHPDDRERAERQFLDLIKGTSDRYSAEYRIIRPNDGEVRWIAAEGRIDRDESGRAVRMVGAHIDITDRAIAREMLRESEQRFKAIADSAPVPIWVTRLDRTRSFANRAYCDFIGLPYEDALVFDWRSIIHPDDVAEVVRNSVAGEASLQPFVLEGRYRRADGQWRWIRSESQPRWDPAGRHIGFIGVAHDITTAKQAEIDLRNVNETLERLIAQRTAQLHSSESQLRAILETTNQYQGLLDLKGRLLYVNGTALAGIAAEPAQVLGALFWKTPWFEAAPEAASAIERAFRTARVGEIAKLDLELQLPAGTRHIDFSLRPVADTQGGVMAVLAEGIDSTERRRNEEALRQAQKMEAVGQLTGGVAHDFNNLLTIIRSAVDFLRRRDLPEERRRRYVDAISDTADRASKLTGQLLAFARRQPLSPVVFDVAAQIQSIANLIRPLVGSRVEIDVDTGSGPNYAIADVGQFETALVNLAVNGRDAMNGEGRLSIALRRVDEIPPVRSQPARPGEFVAISVTDSGSGIALTNLDVIFEPFFTTKEVGRGTGLGLSQAFGFAKQSGGEISVQSTLGEGATFTIYLPQAQAPEQTTAATLSRVDPAGGLGHRILVVEDNVEVGKFSTELLQDLGYTIKWAKSADEALAALAEDEFAFDLVFSDVIMPGKNGVELATIIRERYPGLPVVLTSGYSSVLAENAHQGFELVQKPYSVEAISRVLRRAISERRTRPTG</sequence>
<reference evidence="20" key="1">
    <citation type="submission" date="2003-07" db="EMBL/GenBank/DDBJ databases">
        <authorList>
            <consortium name="Rhodopseudomonas genome consortium"/>
            <person name="Larimer F."/>
            <person name="Harwood C."/>
        </authorList>
    </citation>
    <scope>NUCLEOTIDE SEQUENCE</scope>
    <source>
        <strain evidence="20">CGA009</strain>
    </source>
</reference>
<dbReference type="InterPro" id="IPR000014">
    <property type="entry name" value="PAS"/>
</dbReference>
<dbReference type="PROSITE" id="PS50113">
    <property type="entry name" value="PAC"/>
    <property type="match status" value="3"/>
</dbReference>
<gene>
    <name evidence="19" type="ordered locus">RPA0981</name>
    <name evidence="20" type="ORF">TX73_005050</name>
</gene>
<dbReference type="InterPro" id="IPR003661">
    <property type="entry name" value="HisK_dim/P_dom"/>
</dbReference>
<dbReference type="Gene3D" id="3.40.50.2300">
    <property type="match status" value="1"/>
</dbReference>
<evidence type="ECO:0000259" key="17">
    <source>
        <dbReference type="PROSITE" id="PS50112"/>
    </source>
</evidence>
<dbReference type="Gene3D" id="3.30.565.10">
    <property type="entry name" value="Histidine kinase-like ATPase, C-terminal domain"/>
    <property type="match status" value="1"/>
</dbReference>
<dbReference type="InterPro" id="IPR000700">
    <property type="entry name" value="PAS-assoc_C"/>
</dbReference>
<evidence type="ECO:0000256" key="8">
    <source>
        <dbReference type="ARBA" id="ARBA00022692"/>
    </source>
</evidence>
<dbReference type="PhylomeDB" id="Q6NB49"/>
<keyword evidence="21" id="KW-1185">Reference proteome</keyword>
<dbReference type="FunFam" id="2.10.70.100:FF:000001">
    <property type="entry name" value="Sensory transduction histidine kinase"/>
    <property type="match status" value="1"/>
</dbReference>
<dbReference type="STRING" id="258594.RPA0981"/>
<evidence type="ECO:0000256" key="3">
    <source>
        <dbReference type="ARBA" id="ARBA00012438"/>
    </source>
</evidence>
<comment type="subcellular location">
    <subcellularLocation>
        <location evidence="2">Cell inner membrane</location>
        <topology evidence="2">Multi-pass membrane protein</topology>
    </subcellularLocation>
</comment>
<keyword evidence="9" id="KW-0677">Repeat</keyword>
<dbReference type="SMART" id="SM00091">
    <property type="entry name" value="PAS"/>
    <property type="match status" value="3"/>
</dbReference>
<dbReference type="InterPro" id="IPR001610">
    <property type="entry name" value="PAC"/>
</dbReference>
<dbReference type="InterPro" id="IPR013655">
    <property type="entry name" value="PAS_fold_3"/>
</dbReference>
<dbReference type="SUPFAM" id="SSF47384">
    <property type="entry name" value="Homodimeric domain of signal transducing histidine kinase"/>
    <property type="match status" value="1"/>
</dbReference>
<keyword evidence="6 14" id="KW-0597">Phosphoprotein</keyword>
<dbReference type="KEGG" id="rpa:TX73_005050"/>
<dbReference type="SMART" id="SM00388">
    <property type="entry name" value="HisKA"/>
    <property type="match status" value="1"/>
</dbReference>
<dbReference type="InterPro" id="IPR036097">
    <property type="entry name" value="HisK_dim/P_sf"/>
</dbReference>
<dbReference type="Pfam" id="PF00512">
    <property type="entry name" value="HisKA"/>
    <property type="match status" value="1"/>
</dbReference>
<dbReference type="InterPro" id="IPR013656">
    <property type="entry name" value="PAS_4"/>
</dbReference>
<evidence type="ECO:0000259" key="15">
    <source>
        <dbReference type="PROSITE" id="PS50109"/>
    </source>
</evidence>
<keyword evidence="8" id="KW-0812">Transmembrane</keyword>
<dbReference type="EC" id="2.7.13.3" evidence="3"/>
<feature type="modified residue" description="4-aspartylphosphate" evidence="14">
    <location>
        <position position="724"/>
    </location>
</feature>
<dbReference type="PROSITE" id="PS50112">
    <property type="entry name" value="PAS"/>
    <property type="match status" value="1"/>
</dbReference>
<dbReference type="CDD" id="cd00130">
    <property type="entry name" value="PAS"/>
    <property type="match status" value="2"/>
</dbReference>
<dbReference type="Proteomes" id="UP000001426">
    <property type="component" value="Chromosome"/>
</dbReference>
<dbReference type="PROSITE" id="PS50109">
    <property type="entry name" value="HIS_KIN"/>
    <property type="match status" value="1"/>
</dbReference>
<dbReference type="InterPro" id="IPR011006">
    <property type="entry name" value="CheY-like_superfamily"/>
</dbReference>
<dbReference type="SUPFAM" id="SSF52172">
    <property type="entry name" value="CheY-like"/>
    <property type="match status" value="1"/>
</dbReference>
<keyword evidence="5" id="KW-0997">Cell inner membrane</keyword>
<feature type="domain" description="Histidine kinase" evidence="15">
    <location>
        <begin position="430"/>
        <end position="651"/>
    </location>
</feature>
<evidence type="ECO:0000256" key="5">
    <source>
        <dbReference type="ARBA" id="ARBA00022519"/>
    </source>
</evidence>
<dbReference type="AlphaFoldDB" id="Q6NB49"/>
<feature type="domain" description="Response regulatory" evidence="16">
    <location>
        <begin position="673"/>
        <end position="786"/>
    </location>
</feature>
<evidence type="ECO:0000256" key="6">
    <source>
        <dbReference type="ARBA" id="ARBA00022553"/>
    </source>
</evidence>
<dbReference type="InterPro" id="IPR052162">
    <property type="entry name" value="Sensor_kinase/Photoreceptor"/>
</dbReference>
<proteinExistence type="predicted"/>
<evidence type="ECO:0000256" key="13">
    <source>
        <dbReference type="ARBA" id="ARBA00023136"/>
    </source>
</evidence>
<keyword evidence="13" id="KW-0472">Membrane</keyword>
<evidence type="ECO:0000256" key="4">
    <source>
        <dbReference type="ARBA" id="ARBA00022475"/>
    </source>
</evidence>
<protein>
    <recommendedName>
        <fullName evidence="3">histidine kinase</fullName>
        <ecNumber evidence="3">2.7.13.3</ecNumber>
    </recommendedName>
</protein>
<evidence type="ECO:0000313" key="20">
    <source>
        <dbReference type="EMBL" id="WCL91112.1"/>
    </source>
</evidence>
<evidence type="ECO:0000259" key="18">
    <source>
        <dbReference type="PROSITE" id="PS50113"/>
    </source>
</evidence>
<name>Q6NB49_RHOPA</name>
<dbReference type="InterPro" id="IPR004358">
    <property type="entry name" value="Sig_transdc_His_kin-like_C"/>
</dbReference>
<dbReference type="NCBIfam" id="TIGR00229">
    <property type="entry name" value="sensory_box"/>
    <property type="match status" value="3"/>
</dbReference>
<dbReference type="PROSITE" id="PS50110">
    <property type="entry name" value="RESPONSE_REGULATORY"/>
    <property type="match status" value="1"/>
</dbReference>
<accession>Q6NB49</accession>
<dbReference type="PRINTS" id="PR00344">
    <property type="entry name" value="BCTRLSENSOR"/>
</dbReference>
<organism evidence="19">
    <name type="scientific">Rhodopseudomonas palustris (strain ATCC BAA-98 / CGA009)</name>
    <dbReference type="NCBI Taxonomy" id="258594"/>
    <lineage>
        <taxon>Bacteria</taxon>
        <taxon>Pseudomonadati</taxon>
        <taxon>Pseudomonadota</taxon>
        <taxon>Alphaproteobacteria</taxon>
        <taxon>Hyphomicrobiales</taxon>
        <taxon>Nitrobacteraceae</taxon>
        <taxon>Rhodopseudomonas</taxon>
    </lineage>
</organism>
<evidence type="ECO:0000256" key="12">
    <source>
        <dbReference type="ARBA" id="ARBA00022989"/>
    </source>
</evidence>
<keyword evidence="4" id="KW-1003">Cell membrane</keyword>
<evidence type="ECO:0000256" key="9">
    <source>
        <dbReference type="ARBA" id="ARBA00022737"/>
    </source>
</evidence>
<dbReference type="SMART" id="SM00448">
    <property type="entry name" value="REC"/>
    <property type="match status" value="1"/>
</dbReference>
<dbReference type="PANTHER" id="PTHR43304">
    <property type="entry name" value="PHYTOCHROME-LIKE PROTEIN CPH1"/>
    <property type="match status" value="1"/>
</dbReference>
<evidence type="ECO:0000313" key="19">
    <source>
        <dbReference type="EMBL" id="CAE26424.1"/>
    </source>
</evidence>
<feature type="domain" description="PAC" evidence="18">
    <location>
        <begin position="366"/>
        <end position="417"/>
    </location>
</feature>
<feature type="domain" description="PAC" evidence="18">
    <location>
        <begin position="92"/>
        <end position="145"/>
    </location>
</feature>
<evidence type="ECO:0000256" key="14">
    <source>
        <dbReference type="PROSITE-ProRule" id="PRU00169"/>
    </source>
</evidence>
<dbReference type="Pfam" id="PF00072">
    <property type="entry name" value="Response_reg"/>
    <property type="match status" value="1"/>
</dbReference>
<evidence type="ECO:0000259" key="16">
    <source>
        <dbReference type="PROSITE" id="PS50110"/>
    </source>
</evidence>
<dbReference type="SUPFAM" id="SSF55874">
    <property type="entry name" value="ATPase domain of HSP90 chaperone/DNA topoisomerase II/histidine kinase"/>
    <property type="match status" value="1"/>
</dbReference>
<dbReference type="GeneID" id="66892000"/>
<reference evidence="20" key="3">
    <citation type="submission" date="2022-12" db="EMBL/GenBank/DDBJ databases">
        <title>Complete genome sequence of Rhodopseudomonas palustris CGA0092 and corrections to the R. palustris CGA009 genome sequence.</title>
        <authorList>
            <person name="Mazny B.R."/>
            <person name="Sheff O.F."/>
            <person name="LaSarre B."/>
            <person name="McKinlay A."/>
            <person name="McKinlay J.B."/>
        </authorList>
    </citation>
    <scope>NUCLEOTIDE SEQUENCE</scope>
    <source>
        <strain evidence="20">CGA009</strain>
    </source>
</reference>
<dbReference type="InterPro" id="IPR036890">
    <property type="entry name" value="HATPase_C_sf"/>
</dbReference>
<feature type="domain" description="PAC" evidence="18">
    <location>
        <begin position="219"/>
        <end position="271"/>
    </location>
</feature>
<dbReference type="Pfam" id="PF08447">
    <property type="entry name" value="PAS_3"/>
    <property type="match status" value="2"/>
</dbReference>
<dbReference type="Pfam" id="PF08448">
    <property type="entry name" value="PAS_4"/>
    <property type="match status" value="1"/>
</dbReference>
<dbReference type="SUPFAM" id="SSF55785">
    <property type="entry name" value="PYP-like sensor domain (PAS domain)"/>
    <property type="match status" value="3"/>
</dbReference>
<dbReference type="GO" id="GO:0000166">
    <property type="term" value="F:nucleotide binding"/>
    <property type="evidence" value="ECO:0007669"/>
    <property type="project" value="UniProtKB-KW"/>
</dbReference>
<dbReference type="InterPro" id="IPR035965">
    <property type="entry name" value="PAS-like_dom_sf"/>
</dbReference>